<dbReference type="Pfam" id="PF01569">
    <property type="entry name" value="PAP2"/>
    <property type="match status" value="1"/>
</dbReference>
<keyword evidence="4" id="KW-1185">Reference proteome</keyword>
<dbReference type="Gene3D" id="1.20.144.10">
    <property type="entry name" value="Phosphatidic acid phosphatase type 2/haloperoxidase"/>
    <property type="match status" value="1"/>
</dbReference>
<dbReference type="PANTHER" id="PTHR14969">
    <property type="entry name" value="SPHINGOSINE-1-PHOSPHATE PHOSPHOHYDROLASE"/>
    <property type="match status" value="1"/>
</dbReference>
<keyword evidence="1" id="KW-0812">Transmembrane</keyword>
<dbReference type="OrthoDB" id="9789113at2"/>
<dbReference type="RefSeq" id="WP_072554676.1">
    <property type="nucleotide sequence ID" value="NZ_CP018155.1"/>
</dbReference>
<dbReference type="PANTHER" id="PTHR14969:SF13">
    <property type="entry name" value="AT30094P"/>
    <property type="match status" value="1"/>
</dbReference>
<feature type="transmembrane region" description="Helical" evidence="1">
    <location>
        <begin position="57"/>
        <end position="74"/>
    </location>
</feature>
<feature type="transmembrane region" description="Helical" evidence="1">
    <location>
        <begin position="135"/>
        <end position="154"/>
    </location>
</feature>
<dbReference type="InterPro" id="IPR000326">
    <property type="entry name" value="PAP2/HPO"/>
</dbReference>
<evidence type="ECO:0000313" key="4">
    <source>
        <dbReference type="Proteomes" id="UP000181898"/>
    </source>
</evidence>
<evidence type="ECO:0000313" key="3">
    <source>
        <dbReference type="EMBL" id="APG64351.1"/>
    </source>
</evidence>
<dbReference type="SMART" id="SM00014">
    <property type="entry name" value="acidPPc"/>
    <property type="match status" value="1"/>
</dbReference>
<accession>A0A1L3JGU1</accession>
<dbReference type="EMBL" id="CP018155">
    <property type="protein sequence ID" value="APG64351.1"/>
    <property type="molecule type" value="Genomic_DNA"/>
</dbReference>
<name>A0A1L3JGU1_9FLAO</name>
<feature type="domain" description="Phosphatidic acid phosphatase type 2/haloperoxidase" evidence="2">
    <location>
        <begin position="61"/>
        <end position="175"/>
    </location>
</feature>
<dbReference type="STRING" id="1850252.LPB136_02730"/>
<keyword evidence="1" id="KW-0472">Membrane</keyword>
<sequence length="191" mass="22719">MLEKLLQKDTELLIYLNNLGSEQWDSFWLAITNQLNWIPLFVIILGLVFWKFGTKKGIFMLLFITVLVAFSDQFTNLIKNTFQRVRPCNVLEIQEYLRQFTYRPGGYSFWSGHAHLSTTFTVFTILLFGKKIKPIYFMVLFPLLFGYSRIYLRVHYPLDIFTGYVTGILMGFLFYKLLQNLYKRVFKEQLV</sequence>
<dbReference type="InterPro" id="IPR036938">
    <property type="entry name" value="PAP2/HPO_sf"/>
</dbReference>
<reference evidence="3 4" key="1">
    <citation type="submission" date="2016-11" db="EMBL/GenBank/DDBJ databases">
        <title>Tenacibaculum sp. LPB0136, isolated from marine environment.</title>
        <authorList>
            <person name="Kim E."/>
            <person name="Yi H."/>
        </authorList>
    </citation>
    <scope>NUCLEOTIDE SEQUENCE [LARGE SCALE GENOMIC DNA]</scope>
    <source>
        <strain evidence="3 4">LPB0136</strain>
    </source>
</reference>
<organism evidence="3 4">
    <name type="scientific">Tenacibaculum todarodis</name>
    <dbReference type="NCBI Taxonomy" id="1850252"/>
    <lineage>
        <taxon>Bacteria</taxon>
        <taxon>Pseudomonadati</taxon>
        <taxon>Bacteroidota</taxon>
        <taxon>Flavobacteriia</taxon>
        <taxon>Flavobacteriales</taxon>
        <taxon>Flavobacteriaceae</taxon>
        <taxon>Tenacibaculum</taxon>
    </lineage>
</organism>
<dbReference type="AlphaFoldDB" id="A0A1L3JGU1"/>
<dbReference type="SUPFAM" id="SSF48317">
    <property type="entry name" value="Acid phosphatase/Vanadium-dependent haloperoxidase"/>
    <property type="match status" value="1"/>
</dbReference>
<feature type="transmembrane region" description="Helical" evidence="1">
    <location>
        <begin position="107"/>
        <end position="128"/>
    </location>
</feature>
<dbReference type="Proteomes" id="UP000181898">
    <property type="component" value="Chromosome"/>
</dbReference>
<gene>
    <name evidence="3" type="ORF">LPB136_02730</name>
</gene>
<keyword evidence="1" id="KW-1133">Transmembrane helix</keyword>
<protein>
    <submittedName>
        <fullName evidence="3">Phosphatase PAP2 family protein</fullName>
    </submittedName>
</protein>
<feature type="transmembrane region" description="Helical" evidence="1">
    <location>
        <begin position="27"/>
        <end position="50"/>
    </location>
</feature>
<evidence type="ECO:0000259" key="2">
    <source>
        <dbReference type="SMART" id="SM00014"/>
    </source>
</evidence>
<feature type="transmembrane region" description="Helical" evidence="1">
    <location>
        <begin position="160"/>
        <end position="178"/>
    </location>
</feature>
<proteinExistence type="predicted"/>
<evidence type="ECO:0000256" key="1">
    <source>
        <dbReference type="SAM" id="Phobius"/>
    </source>
</evidence>
<dbReference type="KEGG" id="ten:LPB136_02730"/>